<name>A0AAD7JTA8_9AGAR</name>
<accession>A0AAD7JTA8</accession>
<reference evidence="2" key="1">
    <citation type="submission" date="2023-03" db="EMBL/GenBank/DDBJ databases">
        <title>Massive genome expansion in bonnet fungi (Mycena s.s.) driven by repeated elements and novel gene families across ecological guilds.</title>
        <authorList>
            <consortium name="Lawrence Berkeley National Laboratory"/>
            <person name="Harder C.B."/>
            <person name="Miyauchi S."/>
            <person name="Viragh M."/>
            <person name="Kuo A."/>
            <person name="Thoen E."/>
            <person name="Andreopoulos B."/>
            <person name="Lu D."/>
            <person name="Skrede I."/>
            <person name="Drula E."/>
            <person name="Henrissat B."/>
            <person name="Morin E."/>
            <person name="Kohler A."/>
            <person name="Barry K."/>
            <person name="LaButti K."/>
            <person name="Morin E."/>
            <person name="Salamov A."/>
            <person name="Lipzen A."/>
            <person name="Mereny Z."/>
            <person name="Hegedus B."/>
            <person name="Baldrian P."/>
            <person name="Stursova M."/>
            <person name="Weitz H."/>
            <person name="Taylor A."/>
            <person name="Grigoriev I.V."/>
            <person name="Nagy L.G."/>
            <person name="Martin F."/>
            <person name="Kauserud H."/>
        </authorList>
    </citation>
    <scope>NUCLEOTIDE SEQUENCE</scope>
    <source>
        <strain evidence="2">CBHHK188m</strain>
    </source>
</reference>
<dbReference type="EMBL" id="JARJLG010000021">
    <property type="protein sequence ID" value="KAJ7771326.1"/>
    <property type="molecule type" value="Genomic_DNA"/>
</dbReference>
<comment type="caution">
    <text evidence="2">The sequence shown here is derived from an EMBL/GenBank/DDBJ whole genome shotgun (WGS) entry which is preliminary data.</text>
</comment>
<sequence length="313" mass="34048">MSHGGTRTPWTRCTHSQREVEQLLECTVAQAQEGMQLRHCVVGEYAALGKAQVAAVADTFADENPVLDACIAGLLGELDVSNGQLAVARTLTAELEDMHAKFAAKQTRVDVRSAAGMVQRYMTTTTTLWYPSLAALCAARLYNGHARDQCRGAAAVAAEGGRSGCGRRAHERDGGMKSNLGNFLIIFMIFNTYFVIVVGDDVAQRSKVFDRCRPKPDRELTATALKSSATWLPSPTEMGNCGITEEFGPADAQTKIVWHDTISPPPKVPKIRVVPSVFSLPVLRLRSNGERDTELRPILNPPHYGEIIRATVG</sequence>
<evidence type="ECO:0000256" key="1">
    <source>
        <dbReference type="SAM" id="Phobius"/>
    </source>
</evidence>
<keyword evidence="1" id="KW-1133">Transmembrane helix</keyword>
<proteinExistence type="predicted"/>
<keyword evidence="3" id="KW-1185">Reference proteome</keyword>
<feature type="transmembrane region" description="Helical" evidence="1">
    <location>
        <begin position="180"/>
        <end position="199"/>
    </location>
</feature>
<evidence type="ECO:0000313" key="2">
    <source>
        <dbReference type="EMBL" id="KAJ7771326.1"/>
    </source>
</evidence>
<keyword evidence="1" id="KW-0472">Membrane</keyword>
<keyword evidence="1" id="KW-0812">Transmembrane</keyword>
<protein>
    <submittedName>
        <fullName evidence="2">Uncharacterized protein</fullName>
    </submittedName>
</protein>
<dbReference type="AlphaFoldDB" id="A0AAD7JTA8"/>
<organism evidence="2 3">
    <name type="scientific">Mycena maculata</name>
    <dbReference type="NCBI Taxonomy" id="230809"/>
    <lineage>
        <taxon>Eukaryota</taxon>
        <taxon>Fungi</taxon>
        <taxon>Dikarya</taxon>
        <taxon>Basidiomycota</taxon>
        <taxon>Agaricomycotina</taxon>
        <taxon>Agaricomycetes</taxon>
        <taxon>Agaricomycetidae</taxon>
        <taxon>Agaricales</taxon>
        <taxon>Marasmiineae</taxon>
        <taxon>Mycenaceae</taxon>
        <taxon>Mycena</taxon>
    </lineage>
</organism>
<dbReference type="Proteomes" id="UP001215280">
    <property type="component" value="Unassembled WGS sequence"/>
</dbReference>
<evidence type="ECO:0000313" key="3">
    <source>
        <dbReference type="Proteomes" id="UP001215280"/>
    </source>
</evidence>
<gene>
    <name evidence="2" type="ORF">DFH07DRAFT_768297</name>
</gene>